<dbReference type="GO" id="GO:0051301">
    <property type="term" value="P:cell division"/>
    <property type="evidence" value="ECO:0007669"/>
    <property type="project" value="UniProtKB-KW"/>
</dbReference>
<keyword evidence="7" id="KW-0132">Cell division</keyword>
<dbReference type="STRING" id="139723.A0A182LU49"/>
<keyword evidence="11" id="KW-0862">Zinc</keyword>
<evidence type="ECO:0000256" key="7">
    <source>
        <dbReference type="ARBA" id="ARBA00022618"/>
    </source>
</evidence>
<evidence type="ECO:0000256" key="8">
    <source>
        <dbReference type="ARBA" id="ARBA00022723"/>
    </source>
</evidence>
<evidence type="ECO:0000256" key="13">
    <source>
        <dbReference type="ARBA" id="ARBA00023212"/>
    </source>
</evidence>
<protein>
    <submittedName>
        <fullName evidence="17">Uncharacterized protein</fullName>
    </submittedName>
</protein>
<keyword evidence="18" id="KW-1185">Reference proteome</keyword>
<keyword evidence="12" id="KW-0832">Ubl conjugation</keyword>
<evidence type="ECO:0000256" key="3">
    <source>
        <dbReference type="ARBA" id="ARBA00004584"/>
    </source>
</evidence>
<keyword evidence="8" id="KW-0479">Metal-binding</keyword>
<dbReference type="PROSITE" id="PS50143">
    <property type="entry name" value="BIR_REPEAT_2"/>
    <property type="match status" value="1"/>
</dbReference>
<dbReference type="GO" id="GO:0000775">
    <property type="term" value="C:chromosome, centromeric region"/>
    <property type="evidence" value="ECO:0007669"/>
    <property type="project" value="UniProtKB-SubCell"/>
</dbReference>
<proteinExistence type="inferred from homology"/>
<evidence type="ECO:0000256" key="9">
    <source>
        <dbReference type="ARBA" id="ARBA00022776"/>
    </source>
</evidence>
<organism evidence="17 18">
    <name type="scientific">Anopheles culicifacies</name>
    <dbReference type="NCBI Taxonomy" id="139723"/>
    <lineage>
        <taxon>Eukaryota</taxon>
        <taxon>Metazoa</taxon>
        <taxon>Ecdysozoa</taxon>
        <taxon>Arthropoda</taxon>
        <taxon>Hexapoda</taxon>
        <taxon>Insecta</taxon>
        <taxon>Pterygota</taxon>
        <taxon>Neoptera</taxon>
        <taxon>Endopterygota</taxon>
        <taxon>Diptera</taxon>
        <taxon>Nematocera</taxon>
        <taxon>Culicoidea</taxon>
        <taxon>Culicidae</taxon>
        <taxon>Anophelinae</taxon>
        <taxon>Anopheles</taxon>
        <taxon>culicifacies species complex</taxon>
    </lineage>
</organism>
<evidence type="ECO:0000256" key="14">
    <source>
        <dbReference type="ARBA" id="ARBA00023242"/>
    </source>
</evidence>
<keyword evidence="5" id="KW-0963">Cytoplasm</keyword>
<keyword evidence="9" id="KW-0498">Mitosis</keyword>
<dbReference type="SMART" id="SM00238">
    <property type="entry name" value="BIR"/>
    <property type="match status" value="1"/>
</dbReference>
<name>A0A182LU49_9DIPT</name>
<accession>A0A182LU49</accession>
<dbReference type="EnsemblMetazoa" id="ACUA002026-RA">
    <property type="protein sequence ID" value="ACUA002026-PA"/>
    <property type="gene ID" value="ACUA002026"/>
</dbReference>
<dbReference type="GO" id="GO:0005819">
    <property type="term" value="C:spindle"/>
    <property type="evidence" value="ECO:0007669"/>
    <property type="project" value="UniProtKB-SubCell"/>
</dbReference>
<sequence length="148" mass="17264">MESSANAMESTSNIAKIYLLQEDREKSFKQWPFSTDKQCSIQKMAEAGFYWHGTDNEIDIAACFVCGKELDGWEESDDPWSEHRKHAPQCPFVKYGRAEANLTCEEFVNLMMATLKMRFQNNYTTLKTNGKMLIEKKRKEMEKLLRTN</sequence>
<dbReference type="Proteomes" id="UP000075883">
    <property type="component" value="Unassembled WGS sequence"/>
</dbReference>
<evidence type="ECO:0000256" key="4">
    <source>
        <dbReference type="ARBA" id="ARBA00006672"/>
    </source>
</evidence>
<dbReference type="AlphaFoldDB" id="A0A182LU49"/>
<dbReference type="VEuPathDB" id="VectorBase:ACUA002026"/>
<dbReference type="SUPFAM" id="SSF57924">
    <property type="entry name" value="Inhibitor of apoptosis (IAP) repeat"/>
    <property type="match status" value="1"/>
</dbReference>
<dbReference type="FunFam" id="1.10.1170.10:FF:000009">
    <property type="entry name" value="Baculoviral IAP repeat-containing protein 5"/>
    <property type="match status" value="1"/>
</dbReference>
<evidence type="ECO:0000256" key="11">
    <source>
        <dbReference type="ARBA" id="ARBA00022833"/>
    </source>
</evidence>
<reference evidence="18" key="1">
    <citation type="submission" date="2013-09" db="EMBL/GenBank/DDBJ databases">
        <title>The Genome Sequence of Anopheles culicifacies species A.</title>
        <authorList>
            <consortium name="The Broad Institute Genomics Platform"/>
            <person name="Neafsey D.E."/>
            <person name="Besansky N."/>
            <person name="Howell P."/>
            <person name="Walton C."/>
            <person name="Young S.K."/>
            <person name="Zeng Q."/>
            <person name="Gargeya S."/>
            <person name="Fitzgerald M."/>
            <person name="Haas B."/>
            <person name="Abouelleil A."/>
            <person name="Allen A.W."/>
            <person name="Alvarado L."/>
            <person name="Arachchi H.M."/>
            <person name="Berlin A.M."/>
            <person name="Chapman S.B."/>
            <person name="Gainer-Dewar J."/>
            <person name="Goldberg J."/>
            <person name="Griggs A."/>
            <person name="Gujja S."/>
            <person name="Hansen M."/>
            <person name="Howarth C."/>
            <person name="Imamovic A."/>
            <person name="Ireland A."/>
            <person name="Larimer J."/>
            <person name="McCowan C."/>
            <person name="Murphy C."/>
            <person name="Pearson M."/>
            <person name="Poon T.W."/>
            <person name="Priest M."/>
            <person name="Roberts A."/>
            <person name="Saif S."/>
            <person name="Shea T."/>
            <person name="Sisk P."/>
            <person name="Sykes S."/>
            <person name="Wortman J."/>
            <person name="Nusbaum C."/>
            <person name="Birren B."/>
        </authorList>
    </citation>
    <scope>NUCLEOTIDE SEQUENCE [LARGE SCALE GENOMIC DNA]</scope>
    <source>
        <strain evidence="18">A-37</strain>
    </source>
</reference>
<dbReference type="GO" id="GO:0005634">
    <property type="term" value="C:nucleus"/>
    <property type="evidence" value="ECO:0007669"/>
    <property type="project" value="UniProtKB-SubCell"/>
</dbReference>
<comment type="subcellular location">
    <subcellularLocation>
        <location evidence="3">Chromosome</location>
        <location evidence="3">Centromere</location>
    </subcellularLocation>
    <subcellularLocation>
        <location evidence="2">Cytoplasm</location>
        <location evidence="2">Cytoskeleton</location>
        <location evidence="2">Spindle</location>
    </subcellularLocation>
    <subcellularLocation>
        <location evidence="1">Nucleus</location>
    </subcellularLocation>
</comment>
<keyword evidence="14" id="KW-0539">Nucleus</keyword>
<dbReference type="Gene3D" id="1.10.1170.10">
    <property type="entry name" value="Inhibitor Of Apoptosis Protein (2mihbC-IAP-1), Chain A"/>
    <property type="match status" value="1"/>
</dbReference>
<evidence type="ECO:0000313" key="17">
    <source>
        <dbReference type="EnsemblMetazoa" id="ACUA002026-PA"/>
    </source>
</evidence>
<keyword evidence="13" id="KW-0206">Cytoskeleton</keyword>
<evidence type="ECO:0000256" key="10">
    <source>
        <dbReference type="ARBA" id="ARBA00022829"/>
    </source>
</evidence>
<comment type="similarity">
    <text evidence="4">Belongs to the IAP family.</text>
</comment>
<evidence type="ECO:0000256" key="2">
    <source>
        <dbReference type="ARBA" id="ARBA00004186"/>
    </source>
</evidence>
<keyword evidence="10" id="KW-0159">Chromosome partition</keyword>
<dbReference type="CDD" id="cd00022">
    <property type="entry name" value="BIR"/>
    <property type="match status" value="1"/>
</dbReference>
<keyword evidence="16" id="KW-0137">Centromere</keyword>
<keyword evidence="6" id="KW-0597">Phosphoprotein</keyword>
<evidence type="ECO:0000256" key="15">
    <source>
        <dbReference type="ARBA" id="ARBA00023306"/>
    </source>
</evidence>
<evidence type="ECO:0000256" key="6">
    <source>
        <dbReference type="ARBA" id="ARBA00022553"/>
    </source>
</evidence>
<dbReference type="Pfam" id="PF00653">
    <property type="entry name" value="BIR"/>
    <property type="match status" value="1"/>
</dbReference>
<evidence type="ECO:0000256" key="16">
    <source>
        <dbReference type="ARBA" id="ARBA00023328"/>
    </source>
</evidence>
<dbReference type="PANTHER" id="PTHR46771:SF5">
    <property type="entry name" value="DETERIN"/>
    <property type="match status" value="1"/>
</dbReference>
<dbReference type="InterPro" id="IPR001370">
    <property type="entry name" value="BIR_rpt"/>
</dbReference>
<dbReference type="PANTHER" id="PTHR46771">
    <property type="entry name" value="DETERIN"/>
    <property type="match status" value="1"/>
</dbReference>
<evidence type="ECO:0000256" key="5">
    <source>
        <dbReference type="ARBA" id="ARBA00022490"/>
    </source>
</evidence>
<reference evidence="17" key="2">
    <citation type="submission" date="2020-05" db="UniProtKB">
        <authorList>
            <consortium name="EnsemblMetazoa"/>
        </authorList>
    </citation>
    <scope>IDENTIFICATION</scope>
    <source>
        <strain evidence="17">A-37</strain>
    </source>
</reference>
<keyword evidence="15" id="KW-0131">Cell cycle</keyword>
<dbReference type="EMBL" id="AXCM01000185">
    <property type="status" value="NOT_ANNOTATED_CDS"/>
    <property type="molecule type" value="Genomic_DNA"/>
</dbReference>
<dbReference type="GO" id="GO:0046872">
    <property type="term" value="F:metal ion binding"/>
    <property type="evidence" value="ECO:0007669"/>
    <property type="project" value="UniProtKB-KW"/>
</dbReference>
<evidence type="ECO:0000313" key="18">
    <source>
        <dbReference type="Proteomes" id="UP000075883"/>
    </source>
</evidence>
<dbReference type="InterPro" id="IPR051190">
    <property type="entry name" value="Baculoviral_IAP"/>
</dbReference>
<dbReference type="GO" id="GO:0007059">
    <property type="term" value="P:chromosome segregation"/>
    <property type="evidence" value="ECO:0007669"/>
    <property type="project" value="UniProtKB-KW"/>
</dbReference>
<evidence type="ECO:0000256" key="12">
    <source>
        <dbReference type="ARBA" id="ARBA00022843"/>
    </source>
</evidence>
<evidence type="ECO:0000256" key="1">
    <source>
        <dbReference type="ARBA" id="ARBA00004123"/>
    </source>
</evidence>